<dbReference type="PANTHER" id="PTHR13347">
    <property type="entry name" value="HEAT REPEAT-CONTAINING PROTEIN 3"/>
    <property type="match status" value="1"/>
</dbReference>
<evidence type="ECO:0000256" key="1">
    <source>
        <dbReference type="ARBA" id="ARBA00049983"/>
    </source>
</evidence>
<dbReference type="InterPro" id="IPR016024">
    <property type="entry name" value="ARM-type_fold"/>
</dbReference>
<sequence length="617" mass="69856">MGKSKRRSKASRFQSAPLGKRDKSSLNDEAMSVKKIQPLLKQLQSAVPNDRSMALGSVVVLCEDPYMRKLFLREKLVHLVMTKLLTDDNMDIVVEAHGLLRNLALEEGYDVCAFLWRSDIWKSLTSGFAKVQKSMEWLASNTPSKKEPTRQLFDFGDNLLSLLVALANGCDFILKDVLETGKLQEIFAVLRIILEYGLIEKEGKVSLRISTSLFNSSLDLLYDLSSESLDFIDAVTADSFLSEFVKALPNMQLTSANELTVVLIQGIFLQFLDLDVTAEQANAIIVKACSTIEHINLDQMKKFLSNADIDNELKDSSNDQVSGKIKEFTKQRTLATMHLQSIEVTLDIITASLELIAAKAEAQDELINEELIRTLTVSLPVVFQSLTNDFKARVLIAWNNMLWLYLTLQINFLELPNDLWLHLWKSLSVAGLEQDNDFSLRLGRLGVMWAFLKTVQLQESQESYLTQLKCDDVNFVNSIITQYSAIDGLEMNETQELRQRCCGILGCLAMLPNHIELNRQTGQFLIEQLASDKTTASTLVDICDVVIEIYADANFDYDEEVFVKGGFAQVLQNNVQPNLKQVFKFVDKNKDFELKEKCQQTLNTLDRFIDYKKTERG</sequence>
<dbReference type="AlphaFoldDB" id="A0A1G4JU85"/>
<reference evidence="5" key="1">
    <citation type="submission" date="2016-03" db="EMBL/GenBank/DDBJ databases">
        <authorList>
            <person name="Devillers Hugo."/>
        </authorList>
    </citation>
    <scope>NUCLEOTIDE SEQUENCE [LARGE SCALE GENOMIC DNA]</scope>
</reference>
<dbReference type="Gene3D" id="1.25.10.10">
    <property type="entry name" value="Leucine-rich Repeat Variant"/>
    <property type="match status" value="1"/>
</dbReference>
<protein>
    <submittedName>
        <fullName evidence="4">LAME_0F07536g1_1</fullName>
    </submittedName>
</protein>
<evidence type="ECO:0000256" key="2">
    <source>
        <dbReference type="SAM" id="MobiDB-lite"/>
    </source>
</evidence>
<feature type="compositionally biased region" description="Basic residues" evidence="2">
    <location>
        <begin position="1"/>
        <end position="10"/>
    </location>
</feature>
<proteinExistence type="inferred from homology"/>
<evidence type="ECO:0000313" key="4">
    <source>
        <dbReference type="EMBL" id="SCU94461.1"/>
    </source>
</evidence>
<dbReference type="OrthoDB" id="288703at2759"/>
<dbReference type="EMBL" id="LT598477">
    <property type="protein sequence ID" value="SCU94461.1"/>
    <property type="molecule type" value="Genomic_DNA"/>
</dbReference>
<dbReference type="PANTHER" id="PTHR13347:SF1">
    <property type="entry name" value="HEAT REPEAT-CONTAINING PROTEIN 3"/>
    <property type="match status" value="1"/>
</dbReference>
<gene>
    <name evidence="4" type="ORF">LAME_0F07536G</name>
</gene>
<dbReference type="GO" id="GO:0051082">
    <property type="term" value="F:unfolded protein binding"/>
    <property type="evidence" value="ECO:0007669"/>
    <property type="project" value="TreeGrafter"/>
</dbReference>
<name>A0A1G4JU85_9SACH</name>
<dbReference type="GO" id="GO:0042273">
    <property type="term" value="P:ribosomal large subunit biogenesis"/>
    <property type="evidence" value="ECO:0007669"/>
    <property type="project" value="TreeGrafter"/>
</dbReference>
<feature type="domain" description="SYO1-like TPR repeats" evidence="3">
    <location>
        <begin position="385"/>
        <end position="615"/>
    </location>
</feature>
<feature type="region of interest" description="Disordered" evidence="2">
    <location>
        <begin position="1"/>
        <end position="26"/>
    </location>
</feature>
<evidence type="ECO:0000313" key="5">
    <source>
        <dbReference type="Proteomes" id="UP000191144"/>
    </source>
</evidence>
<dbReference type="InterPro" id="IPR057990">
    <property type="entry name" value="TPR_SYO1"/>
</dbReference>
<accession>A0A1G4JU85</accession>
<dbReference type="GO" id="GO:0006606">
    <property type="term" value="P:protein import into nucleus"/>
    <property type="evidence" value="ECO:0007669"/>
    <property type="project" value="TreeGrafter"/>
</dbReference>
<dbReference type="InterPro" id="IPR011989">
    <property type="entry name" value="ARM-like"/>
</dbReference>
<organism evidence="4 5">
    <name type="scientific">Lachancea meyersii CBS 8951</name>
    <dbReference type="NCBI Taxonomy" id="1266667"/>
    <lineage>
        <taxon>Eukaryota</taxon>
        <taxon>Fungi</taxon>
        <taxon>Dikarya</taxon>
        <taxon>Ascomycota</taxon>
        <taxon>Saccharomycotina</taxon>
        <taxon>Saccharomycetes</taxon>
        <taxon>Saccharomycetales</taxon>
        <taxon>Saccharomycetaceae</taxon>
        <taxon>Lachancea</taxon>
    </lineage>
</organism>
<comment type="similarity">
    <text evidence="1">Belongs to the nuclear import and ribosome assembly adapter family.</text>
</comment>
<dbReference type="SUPFAM" id="SSF48371">
    <property type="entry name" value="ARM repeat"/>
    <property type="match status" value="2"/>
</dbReference>
<keyword evidence="5" id="KW-1185">Reference proteome</keyword>
<dbReference type="InterPro" id="IPR052616">
    <property type="entry name" value="SYO1-like"/>
</dbReference>
<dbReference type="Pfam" id="PF25567">
    <property type="entry name" value="TPR_SYO1"/>
    <property type="match status" value="1"/>
</dbReference>
<dbReference type="CDD" id="cd13394">
    <property type="entry name" value="Syo1_like"/>
    <property type="match status" value="1"/>
</dbReference>
<evidence type="ECO:0000259" key="3">
    <source>
        <dbReference type="Pfam" id="PF25567"/>
    </source>
</evidence>
<dbReference type="Proteomes" id="UP000191144">
    <property type="component" value="Chromosome F"/>
</dbReference>